<feature type="transmembrane region" description="Helical" evidence="1">
    <location>
        <begin position="88"/>
        <end position="106"/>
    </location>
</feature>
<dbReference type="Proteomes" id="UP000198519">
    <property type="component" value="Unassembled WGS sequence"/>
</dbReference>
<keyword evidence="1" id="KW-0812">Transmembrane</keyword>
<sequence length="114" mass="12415">MPIDPSKTGQNPHPWRKRLLAVEFIALAVLVSSMAMLGNTNSAENPINPGWLLIPAAASLAVFASFIGLMYLRWVASASPERQGRHRLIFALLAITLLSVWGYGIVNTWNSLGS</sequence>
<dbReference type="SUPFAM" id="SSF103473">
    <property type="entry name" value="MFS general substrate transporter"/>
    <property type="match status" value="1"/>
</dbReference>
<keyword evidence="1" id="KW-0472">Membrane</keyword>
<feature type="transmembrane region" description="Helical" evidence="1">
    <location>
        <begin position="50"/>
        <end position="76"/>
    </location>
</feature>
<dbReference type="EMBL" id="FOUE01000001">
    <property type="protein sequence ID" value="SFM00721.1"/>
    <property type="molecule type" value="Genomic_DNA"/>
</dbReference>
<dbReference type="AlphaFoldDB" id="A0A1I4MBT5"/>
<evidence type="ECO:0000313" key="2">
    <source>
        <dbReference type="EMBL" id="SFM00721.1"/>
    </source>
</evidence>
<dbReference type="OrthoDB" id="6196596at2"/>
<keyword evidence="3" id="KW-1185">Reference proteome</keyword>
<proteinExistence type="predicted"/>
<reference evidence="3" key="1">
    <citation type="submission" date="2016-10" db="EMBL/GenBank/DDBJ databases">
        <authorList>
            <person name="Varghese N."/>
            <person name="Submissions S."/>
        </authorList>
    </citation>
    <scope>NUCLEOTIDE SEQUENCE [LARGE SCALE GENOMIC DNA]</scope>
    <source>
        <strain evidence="3">CGMCC 1.7061</strain>
    </source>
</reference>
<evidence type="ECO:0000256" key="1">
    <source>
        <dbReference type="SAM" id="Phobius"/>
    </source>
</evidence>
<accession>A0A1I4MBT5</accession>
<dbReference type="RefSeq" id="WP_092020736.1">
    <property type="nucleotide sequence ID" value="NZ_FOUE01000001.1"/>
</dbReference>
<organism evidence="2 3">
    <name type="scientific">Marinobacter zhejiangensis</name>
    <dbReference type="NCBI Taxonomy" id="488535"/>
    <lineage>
        <taxon>Bacteria</taxon>
        <taxon>Pseudomonadati</taxon>
        <taxon>Pseudomonadota</taxon>
        <taxon>Gammaproteobacteria</taxon>
        <taxon>Pseudomonadales</taxon>
        <taxon>Marinobacteraceae</taxon>
        <taxon>Marinobacter</taxon>
    </lineage>
</organism>
<evidence type="ECO:0000313" key="3">
    <source>
        <dbReference type="Proteomes" id="UP000198519"/>
    </source>
</evidence>
<feature type="transmembrane region" description="Helical" evidence="1">
    <location>
        <begin position="20"/>
        <end position="38"/>
    </location>
</feature>
<protein>
    <submittedName>
        <fullName evidence="2">Uncharacterized protein</fullName>
    </submittedName>
</protein>
<name>A0A1I4MBT5_9GAMM</name>
<dbReference type="InterPro" id="IPR036259">
    <property type="entry name" value="MFS_trans_sf"/>
</dbReference>
<gene>
    <name evidence="2" type="ORF">SAMN04487963_0983</name>
</gene>
<keyword evidence="1" id="KW-1133">Transmembrane helix</keyword>